<dbReference type="InterPro" id="IPR036068">
    <property type="entry name" value="Nicotinate_pribotase-like_C"/>
</dbReference>
<organism evidence="17 18">
    <name type="scientific">Candidatus Neomicrothrix subdominans</name>
    <dbReference type="NCBI Taxonomy" id="2954438"/>
    <lineage>
        <taxon>Bacteria</taxon>
        <taxon>Bacillati</taxon>
        <taxon>Actinomycetota</taxon>
        <taxon>Acidimicrobiia</taxon>
        <taxon>Acidimicrobiales</taxon>
        <taxon>Microthrixaceae</taxon>
        <taxon>Candidatus Neomicrothrix</taxon>
    </lineage>
</organism>
<comment type="similarity">
    <text evidence="3 13">Belongs to the NadC/ModD family.</text>
</comment>
<feature type="binding site" evidence="14">
    <location>
        <begin position="255"/>
        <end position="257"/>
    </location>
    <ligand>
        <name>substrate</name>
    </ligand>
</feature>
<dbReference type="GO" id="GO:0009435">
    <property type="term" value="P:NAD+ biosynthetic process"/>
    <property type="evidence" value="ECO:0007669"/>
    <property type="project" value="InterPro"/>
</dbReference>
<evidence type="ECO:0000256" key="12">
    <source>
        <dbReference type="ARBA" id="ARBA00069173"/>
    </source>
</evidence>
<dbReference type="InterPro" id="IPR022412">
    <property type="entry name" value="Quinolinate_PRibosylTrfase_N"/>
</dbReference>
<dbReference type="InterPro" id="IPR013785">
    <property type="entry name" value="Aldolase_TIM"/>
</dbReference>
<gene>
    <name evidence="17" type="primary">nadC</name>
    <name evidence="17" type="ORF">IPN02_06235</name>
</gene>
<dbReference type="GO" id="GO:0034213">
    <property type="term" value="P:quinolinate catabolic process"/>
    <property type="evidence" value="ECO:0007669"/>
    <property type="project" value="TreeGrafter"/>
</dbReference>
<protein>
    <recommendedName>
        <fullName evidence="6">Nicotinate-nucleotide pyrophosphorylase [carboxylating]</fullName>
        <ecNumber evidence="5">2.4.2.19</ecNumber>
    </recommendedName>
    <alternativeName>
        <fullName evidence="12">Probable nicotinate-nucleotide pyrophosphorylase [carboxylating]</fullName>
    </alternativeName>
    <alternativeName>
        <fullName evidence="10">Quinolinate phosphoribosyltransferase [decarboxylating]</fullName>
    </alternativeName>
</protein>
<evidence type="ECO:0000256" key="4">
    <source>
        <dbReference type="ARBA" id="ARBA00011218"/>
    </source>
</evidence>
<evidence type="ECO:0000256" key="11">
    <source>
        <dbReference type="ARBA" id="ARBA00047445"/>
    </source>
</evidence>
<dbReference type="EMBL" id="JADJZA010000002">
    <property type="protein sequence ID" value="MBK9296447.1"/>
    <property type="molecule type" value="Genomic_DNA"/>
</dbReference>
<comment type="function">
    <text evidence="1">Involved in the catabolism of quinolinic acid (QA).</text>
</comment>
<evidence type="ECO:0000259" key="15">
    <source>
        <dbReference type="Pfam" id="PF01729"/>
    </source>
</evidence>
<dbReference type="FunFam" id="3.90.1170.20:FF:000001">
    <property type="entry name" value="Nicotinate-nucleotide diphosphorylase (Carboxylating)"/>
    <property type="match status" value="1"/>
</dbReference>
<evidence type="ECO:0000256" key="5">
    <source>
        <dbReference type="ARBA" id="ARBA00011944"/>
    </source>
</evidence>
<dbReference type="Proteomes" id="UP000727993">
    <property type="component" value="Unassembled WGS sequence"/>
</dbReference>
<dbReference type="InterPro" id="IPR004393">
    <property type="entry name" value="NadC"/>
</dbReference>
<comment type="pathway">
    <text evidence="2">Cofactor biosynthesis; NAD(+) biosynthesis; nicotinate D-ribonucleotide from quinolinate: step 1/1.</text>
</comment>
<dbReference type="GO" id="GO:0004514">
    <property type="term" value="F:nicotinate-nucleotide diphosphorylase (carboxylating) activity"/>
    <property type="evidence" value="ECO:0007669"/>
    <property type="project" value="UniProtKB-EC"/>
</dbReference>
<feature type="binding site" evidence="14">
    <location>
        <position position="204"/>
    </location>
    <ligand>
        <name>substrate</name>
    </ligand>
</feature>
<dbReference type="EC" id="2.4.2.19" evidence="5"/>
<feature type="binding site" evidence="14">
    <location>
        <begin position="142"/>
        <end position="144"/>
    </location>
    <ligand>
        <name>substrate</name>
    </ligand>
</feature>
<feature type="binding site" evidence="14">
    <location>
        <position position="107"/>
    </location>
    <ligand>
        <name>substrate</name>
    </ligand>
</feature>
<feature type="binding site" evidence="14">
    <location>
        <position position="166"/>
    </location>
    <ligand>
        <name>substrate</name>
    </ligand>
</feature>
<dbReference type="Pfam" id="PF02749">
    <property type="entry name" value="QRPTase_N"/>
    <property type="match status" value="1"/>
</dbReference>
<dbReference type="SUPFAM" id="SSF51690">
    <property type="entry name" value="Nicotinate/Quinolinate PRTase C-terminal domain-like"/>
    <property type="match status" value="1"/>
</dbReference>
<feature type="binding site" evidence="14">
    <location>
        <begin position="276"/>
        <end position="278"/>
    </location>
    <ligand>
        <name>substrate</name>
    </ligand>
</feature>
<evidence type="ECO:0000256" key="7">
    <source>
        <dbReference type="ARBA" id="ARBA00022642"/>
    </source>
</evidence>
<dbReference type="InterPro" id="IPR037128">
    <property type="entry name" value="Quinolinate_PRibosylTase_N_sf"/>
</dbReference>
<dbReference type="PANTHER" id="PTHR32179">
    <property type="entry name" value="NICOTINATE-NUCLEOTIDE PYROPHOSPHORYLASE [CARBOXYLATING]"/>
    <property type="match status" value="1"/>
</dbReference>
<evidence type="ECO:0000256" key="13">
    <source>
        <dbReference type="PIRNR" id="PIRNR006250"/>
    </source>
</evidence>
<dbReference type="AlphaFoldDB" id="A0A936NA41"/>
<dbReference type="FunFam" id="3.20.20.70:FF:000030">
    <property type="entry name" value="Nicotinate-nucleotide pyrophosphorylase, carboxylating"/>
    <property type="match status" value="1"/>
</dbReference>
<feature type="binding site" evidence="14">
    <location>
        <position position="176"/>
    </location>
    <ligand>
        <name>substrate</name>
    </ligand>
</feature>
<keyword evidence="7" id="KW-0662">Pyridine nucleotide biosynthesis</keyword>
<dbReference type="GO" id="GO:0005737">
    <property type="term" value="C:cytoplasm"/>
    <property type="evidence" value="ECO:0007669"/>
    <property type="project" value="TreeGrafter"/>
</dbReference>
<keyword evidence="8 13" id="KW-0328">Glycosyltransferase</keyword>
<evidence type="ECO:0000313" key="17">
    <source>
        <dbReference type="EMBL" id="MBK9296447.1"/>
    </source>
</evidence>
<evidence type="ECO:0000256" key="2">
    <source>
        <dbReference type="ARBA" id="ARBA00004893"/>
    </source>
</evidence>
<comment type="subunit">
    <text evidence="4">Hexamer formed by 3 homodimers.</text>
</comment>
<dbReference type="Gene3D" id="3.90.1170.20">
    <property type="entry name" value="Quinolinate phosphoribosyl transferase, N-terminal domain"/>
    <property type="match status" value="1"/>
</dbReference>
<evidence type="ECO:0000256" key="3">
    <source>
        <dbReference type="ARBA" id="ARBA00009400"/>
    </source>
</evidence>
<dbReference type="PANTHER" id="PTHR32179:SF3">
    <property type="entry name" value="NICOTINATE-NUCLEOTIDE PYROPHOSPHORYLASE [CARBOXYLATING]"/>
    <property type="match status" value="1"/>
</dbReference>
<comment type="catalytic activity">
    <reaction evidence="11">
        <text>nicotinate beta-D-ribonucleotide + CO2 + diphosphate = quinolinate + 5-phospho-alpha-D-ribose 1-diphosphate + 2 H(+)</text>
        <dbReference type="Rhea" id="RHEA:12733"/>
        <dbReference type="ChEBI" id="CHEBI:15378"/>
        <dbReference type="ChEBI" id="CHEBI:16526"/>
        <dbReference type="ChEBI" id="CHEBI:29959"/>
        <dbReference type="ChEBI" id="CHEBI:33019"/>
        <dbReference type="ChEBI" id="CHEBI:57502"/>
        <dbReference type="ChEBI" id="CHEBI:58017"/>
        <dbReference type="EC" id="2.4.2.19"/>
    </reaction>
</comment>
<comment type="caution">
    <text evidence="17">The sequence shown here is derived from an EMBL/GenBank/DDBJ whole genome shotgun (WGS) entry which is preliminary data.</text>
</comment>
<evidence type="ECO:0000313" key="18">
    <source>
        <dbReference type="Proteomes" id="UP000727993"/>
    </source>
</evidence>
<reference evidence="17 18" key="1">
    <citation type="submission" date="2020-10" db="EMBL/GenBank/DDBJ databases">
        <title>Connecting structure to function with the recovery of over 1000 high-quality activated sludge metagenome-assembled genomes encoding full-length rRNA genes using long-read sequencing.</title>
        <authorList>
            <person name="Singleton C.M."/>
            <person name="Petriglieri F."/>
            <person name="Kristensen J.M."/>
            <person name="Kirkegaard R.H."/>
            <person name="Michaelsen T.Y."/>
            <person name="Andersen M.H."/>
            <person name="Karst S.M."/>
            <person name="Dueholm M.S."/>
            <person name="Nielsen P.H."/>
            <person name="Albertsen M."/>
        </authorList>
    </citation>
    <scope>NUCLEOTIDE SEQUENCE [LARGE SCALE GENOMIC DNA]</scope>
    <source>
        <strain evidence="17">Lyne_18-Q3-R50-59_MAXAC.006</strain>
    </source>
</reference>
<evidence type="ECO:0000256" key="1">
    <source>
        <dbReference type="ARBA" id="ARBA00003237"/>
    </source>
</evidence>
<dbReference type="InterPro" id="IPR002638">
    <property type="entry name" value="Quinolinate_PRibosylTrfase_C"/>
</dbReference>
<dbReference type="PIRSF" id="PIRSF006250">
    <property type="entry name" value="NadC_ModD"/>
    <property type="match status" value="1"/>
</dbReference>
<evidence type="ECO:0000259" key="16">
    <source>
        <dbReference type="Pfam" id="PF02749"/>
    </source>
</evidence>
<accession>A0A936NA41</accession>
<evidence type="ECO:0000256" key="14">
    <source>
        <dbReference type="PIRSR" id="PIRSR006250-1"/>
    </source>
</evidence>
<dbReference type="InterPro" id="IPR027277">
    <property type="entry name" value="NadC/ModD"/>
</dbReference>
<evidence type="ECO:0000256" key="6">
    <source>
        <dbReference type="ARBA" id="ARBA00020990"/>
    </source>
</evidence>
<evidence type="ECO:0000256" key="9">
    <source>
        <dbReference type="ARBA" id="ARBA00022679"/>
    </source>
</evidence>
<proteinExistence type="inferred from homology"/>
<evidence type="ECO:0000256" key="8">
    <source>
        <dbReference type="ARBA" id="ARBA00022676"/>
    </source>
</evidence>
<feature type="binding site" evidence="14">
    <location>
        <position position="225"/>
    </location>
    <ligand>
        <name>substrate</name>
    </ligand>
</feature>
<dbReference type="CDD" id="cd01572">
    <property type="entry name" value="QPRTase"/>
    <property type="match status" value="1"/>
</dbReference>
<dbReference type="NCBIfam" id="TIGR00078">
    <property type="entry name" value="nadC"/>
    <property type="match status" value="1"/>
</dbReference>
<dbReference type="Gene3D" id="3.20.20.70">
    <property type="entry name" value="Aldolase class I"/>
    <property type="match status" value="1"/>
</dbReference>
<evidence type="ECO:0000256" key="10">
    <source>
        <dbReference type="ARBA" id="ARBA00033102"/>
    </source>
</evidence>
<keyword evidence="9 13" id="KW-0808">Transferase</keyword>
<dbReference type="SUPFAM" id="SSF54675">
    <property type="entry name" value="Nicotinate/Quinolinate PRTase N-terminal domain-like"/>
    <property type="match status" value="1"/>
</dbReference>
<feature type="domain" description="Quinolinate phosphoribosyl transferase N-terminal" evidence="16">
    <location>
        <begin position="33"/>
        <end position="117"/>
    </location>
</feature>
<dbReference type="Pfam" id="PF01729">
    <property type="entry name" value="QRPTase_C"/>
    <property type="match status" value="1"/>
</dbReference>
<sequence>MSSPVDDYLSPPRFEVRSAVQRALAEDLTPLGDLTSVLVPDDAVAVAQFRARQPGVLAGVECAAETFAQVDPALEVSWMLTDGARLESESVIATVEGRLRTMLTAERTSLNFLSHLSGIATLTATFVDRVAAVGSPTRVWDTRKTLPGLRSLQKAAVRAGGGRNHRANLSDAIMVKDNHLTGLGAAEAVALAKDRWPNRTVVVECEDLDQMIVAIDAGADSVLLDNMSPEQVGECVVRAAELQGASPRRCLLEASGGINVDTVAAYAAAGVDLVSSGTLTNSAPALDIGLDIVT</sequence>
<name>A0A936NA41_9ACTN</name>
<feature type="domain" description="Quinolinate phosphoribosyl transferase C-terminal" evidence="15">
    <location>
        <begin position="119"/>
        <end position="291"/>
    </location>
</feature>